<organism evidence="2 3">
    <name type="scientific">Edwardsiella hoshinae</name>
    <dbReference type="NCBI Taxonomy" id="93378"/>
    <lineage>
        <taxon>Bacteria</taxon>
        <taxon>Pseudomonadati</taxon>
        <taxon>Pseudomonadota</taxon>
        <taxon>Gammaproteobacteria</taxon>
        <taxon>Enterobacterales</taxon>
        <taxon>Hafniaceae</taxon>
        <taxon>Edwardsiella</taxon>
    </lineage>
</organism>
<evidence type="ECO:0000313" key="2">
    <source>
        <dbReference type="EMBL" id="STC86005.1"/>
    </source>
</evidence>
<dbReference type="OrthoDB" id="6415471at2"/>
<dbReference type="EMBL" id="UFXZ01000001">
    <property type="protein sequence ID" value="STC86005.1"/>
    <property type="molecule type" value="Genomic_DNA"/>
</dbReference>
<reference evidence="2 3" key="1">
    <citation type="submission" date="2018-06" db="EMBL/GenBank/DDBJ databases">
        <authorList>
            <consortium name="Pathogen Informatics"/>
            <person name="Doyle S."/>
        </authorList>
    </citation>
    <scope>NUCLEOTIDE SEQUENCE [LARGE SCALE GENOMIC DNA]</scope>
    <source>
        <strain evidence="2 3">NCTC12121</strain>
    </source>
</reference>
<accession>A0A376DBQ3</accession>
<proteinExistence type="predicted"/>
<gene>
    <name evidence="2" type="ORF">NCTC12121_01044</name>
</gene>
<keyword evidence="1" id="KW-0732">Signal</keyword>
<feature type="signal peptide" evidence="1">
    <location>
        <begin position="1"/>
        <end position="20"/>
    </location>
</feature>
<evidence type="ECO:0000256" key="1">
    <source>
        <dbReference type="SAM" id="SignalP"/>
    </source>
</evidence>
<protein>
    <submittedName>
        <fullName evidence="2">PCF8775</fullName>
    </submittedName>
</protein>
<dbReference type="AlphaFoldDB" id="A0A376DBQ3"/>
<sequence>MHKKSILALALIMAPLFAQAAATQGQLTFTWQGTIPAVDVVSTSWSFTDAAGNDYTPIPIVLQATIADDNTLDLVTQAPATFEIRSATSANNLSGISAYLASPPVSTGLIKQLTLKETLAAPNAGEVVVVLNNNALKTGSSNAVTIQNNINNAAAAMSLALYAKVAQDGYTPGSSVSFSTPIIFSVDVTARNG</sequence>
<name>A0A376DBQ3_9GAMM</name>
<evidence type="ECO:0000313" key="3">
    <source>
        <dbReference type="Proteomes" id="UP000255248"/>
    </source>
</evidence>
<feature type="chain" id="PRO_5016812089" evidence="1">
    <location>
        <begin position="21"/>
        <end position="193"/>
    </location>
</feature>
<dbReference type="RefSeq" id="WP_024523316.1">
    <property type="nucleotide sequence ID" value="NZ_CP065626.1"/>
</dbReference>
<dbReference type="Proteomes" id="UP000255248">
    <property type="component" value="Unassembled WGS sequence"/>
</dbReference>